<dbReference type="HOGENOM" id="CLU_1124791_0_0_1"/>
<comment type="caution">
    <text evidence="1">The sequence shown here is derived from an EMBL/GenBank/DDBJ whole genome shotgun (WGS) entry which is preliminary data.</text>
</comment>
<proteinExistence type="predicted"/>
<name>A0A0A1UU73_9HYPO</name>
<evidence type="ECO:0000313" key="1">
    <source>
        <dbReference type="EMBL" id="EXV00301.1"/>
    </source>
</evidence>
<sequence>MTWPFFPILPRPSPFCSRTHEPFLAREPASTAPVGESLGPVASGSSGQRWLTRWHVAAASVEEGADFRFFRLRSLIPLLAIGEASSRWPDGASGTSASPGLANALVLSASPCVKNSTRWPRNVCLFLAPQLPLGVSIPPSIPCCQMAFLGWRRLQSCTRMAFSPSAAYFLPMPPSCKATCHKGQSRVPWHSKARCAVKTRGQDAAPNWESVSHGREGPGCSRVRNNKCMVLEKPTHIRYGAPGLAKK</sequence>
<dbReference type="Proteomes" id="UP000030151">
    <property type="component" value="Unassembled WGS sequence"/>
</dbReference>
<organism evidence="1 2">
    <name type="scientific">Metarhizium robertsii</name>
    <dbReference type="NCBI Taxonomy" id="568076"/>
    <lineage>
        <taxon>Eukaryota</taxon>
        <taxon>Fungi</taxon>
        <taxon>Dikarya</taxon>
        <taxon>Ascomycota</taxon>
        <taxon>Pezizomycotina</taxon>
        <taxon>Sordariomycetes</taxon>
        <taxon>Hypocreomycetidae</taxon>
        <taxon>Hypocreales</taxon>
        <taxon>Clavicipitaceae</taxon>
        <taxon>Metarhizium</taxon>
    </lineage>
</organism>
<dbReference type="EMBL" id="JELW01000014">
    <property type="protein sequence ID" value="EXV00301.1"/>
    <property type="molecule type" value="Genomic_DNA"/>
</dbReference>
<accession>A0A0A1UU73</accession>
<evidence type="ECO:0000313" key="2">
    <source>
        <dbReference type="Proteomes" id="UP000030151"/>
    </source>
</evidence>
<dbReference type="AlphaFoldDB" id="A0A0A1UU73"/>
<reference evidence="1 2" key="1">
    <citation type="submission" date="2014-02" db="EMBL/GenBank/DDBJ databases">
        <title>The genome sequence of the entomopathogenic fungus Metarhizium robertsii ARSEF 2575.</title>
        <authorList>
            <person name="Giuliano Garisto Donzelli B."/>
            <person name="Roe B.A."/>
            <person name="Macmil S.L."/>
            <person name="Krasnoff S.B."/>
            <person name="Gibson D.M."/>
        </authorList>
    </citation>
    <scope>NUCLEOTIDE SEQUENCE [LARGE SCALE GENOMIC DNA]</scope>
    <source>
        <strain evidence="1 2">ARSEF 2575</strain>
    </source>
</reference>
<gene>
    <name evidence="1" type="ORF">X797_006746</name>
</gene>
<protein>
    <submittedName>
        <fullName evidence="1">Uncharacterized protein</fullName>
    </submittedName>
</protein>